<dbReference type="Proteomes" id="UP000606624">
    <property type="component" value="Unassembled WGS sequence"/>
</dbReference>
<proteinExistence type="predicted"/>
<evidence type="ECO:0000313" key="2">
    <source>
        <dbReference type="EMBL" id="CAD6491675.1"/>
    </source>
</evidence>
<name>A0A811T051_9EURY</name>
<evidence type="ECO:0000313" key="1">
    <source>
        <dbReference type="EMBL" id="CAD6490133.1"/>
    </source>
</evidence>
<dbReference type="AlphaFoldDB" id="A0A811T051"/>
<accession>A0A811T051</accession>
<comment type="caution">
    <text evidence="1">The sequence shown here is derived from an EMBL/GenBank/DDBJ whole genome shotgun (WGS) entry which is preliminary data.</text>
</comment>
<protein>
    <submittedName>
        <fullName evidence="1">Uncharacterized protein</fullName>
    </submittedName>
</protein>
<dbReference type="Proteomes" id="UP000603056">
    <property type="component" value="Unassembled WGS sequence"/>
</dbReference>
<gene>
    <name evidence="2" type="ORF">FFODKBPE_00207</name>
    <name evidence="1" type="ORF">KFBDDELM_00011</name>
</gene>
<evidence type="ECO:0000313" key="3">
    <source>
        <dbReference type="Proteomes" id="UP000606624"/>
    </source>
</evidence>
<organism evidence="1 3">
    <name type="scientific">Candidatus Argoarchaeum ethanivorans</name>
    <dbReference type="NCBI Taxonomy" id="2608793"/>
    <lineage>
        <taxon>Archaea</taxon>
        <taxon>Methanobacteriati</taxon>
        <taxon>Methanobacteriota</taxon>
        <taxon>Stenosarchaea group</taxon>
        <taxon>Methanomicrobia</taxon>
        <taxon>Methanosarcinales</taxon>
        <taxon>Methanosarcinales incertae sedis</taxon>
        <taxon>GOM Arc I cluster</taxon>
        <taxon>Candidatus Argoarchaeum</taxon>
    </lineage>
</organism>
<dbReference type="EMBL" id="CAJHIN010000001">
    <property type="protein sequence ID" value="CAD6490133.1"/>
    <property type="molecule type" value="Genomic_DNA"/>
</dbReference>
<reference evidence="1" key="1">
    <citation type="submission" date="2020-10" db="EMBL/GenBank/DDBJ databases">
        <authorList>
            <person name="Hahn C.J."/>
            <person name="Laso-Perez R."/>
            <person name="Vulcano F."/>
            <person name="Vaziourakis K.-M."/>
            <person name="Stokke R."/>
            <person name="Steen I.H."/>
            <person name="Teske A."/>
            <person name="Boetius A."/>
            <person name="Liebeke M."/>
            <person name="Amann R."/>
            <person name="Knittel K."/>
        </authorList>
    </citation>
    <scope>NUCLEOTIDE SEQUENCE</scope>
    <source>
        <strain evidence="1">Gfbio:e3339647-f889-4370-9287-4fb5cb688e4c:AG392E03_GoMArc1</strain>
        <strain evidence="2">Gfbio:e3339647-f889-4370-9287-4fb5cb688e4c:AG394J04_GoMArc1</strain>
    </source>
</reference>
<sequence length="46" mass="5158">MDEVVLQVGRGTLNIRSGEGIGERMEIILKIKVDKFLAVIEDMGKR</sequence>
<dbReference type="EMBL" id="CAJHIP010000004">
    <property type="protein sequence ID" value="CAD6491675.1"/>
    <property type="molecule type" value="Genomic_DNA"/>
</dbReference>